<evidence type="ECO:0008006" key="3">
    <source>
        <dbReference type="Google" id="ProtNLM"/>
    </source>
</evidence>
<name>A0ABV1H2F2_9FIRM</name>
<gene>
    <name evidence="1" type="ORF">WMO37_02445</name>
</gene>
<dbReference type="EMBL" id="JBBMFS010000002">
    <property type="protein sequence ID" value="MEQ2553872.1"/>
    <property type="molecule type" value="Genomic_DNA"/>
</dbReference>
<organism evidence="1 2">
    <name type="scientific">Lachnospira intestinalis</name>
    <dbReference type="NCBI Taxonomy" id="3133158"/>
    <lineage>
        <taxon>Bacteria</taxon>
        <taxon>Bacillati</taxon>
        <taxon>Bacillota</taxon>
        <taxon>Clostridia</taxon>
        <taxon>Lachnospirales</taxon>
        <taxon>Lachnospiraceae</taxon>
        <taxon>Lachnospira</taxon>
    </lineage>
</organism>
<proteinExistence type="predicted"/>
<keyword evidence="2" id="KW-1185">Reference proteome</keyword>
<evidence type="ECO:0000313" key="2">
    <source>
        <dbReference type="Proteomes" id="UP001546774"/>
    </source>
</evidence>
<reference evidence="1" key="1">
    <citation type="submission" date="2024-03" db="EMBL/GenBank/DDBJ databases">
        <title>Human intestinal bacterial collection.</title>
        <authorList>
            <person name="Pauvert C."/>
            <person name="Hitch T.C.A."/>
            <person name="Clavel T."/>
        </authorList>
    </citation>
    <scope>NUCLEOTIDE SEQUENCE [LARGE SCALE GENOMIC DNA]</scope>
    <source>
        <strain evidence="1">CLA-AA-H89B</strain>
    </source>
</reference>
<accession>A0ABV1H2F2</accession>
<comment type="caution">
    <text evidence="1">The sequence shown here is derived from an EMBL/GenBank/DDBJ whole genome shotgun (WGS) entry which is preliminary data.</text>
</comment>
<sequence>MSELDFKKQLLINEFKTLSKGKSNDEILPLILALSRKAQQSGISFSKDDIYLIINQVKDGLTPKEQQLLPQLLMLLEQR</sequence>
<evidence type="ECO:0000313" key="1">
    <source>
        <dbReference type="EMBL" id="MEQ2553872.1"/>
    </source>
</evidence>
<dbReference type="Proteomes" id="UP001546774">
    <property type="component" value="Unassembled WGS sequence"/>
</dbReference>
<protein>
    <recommendedName>
        <fullName evidence="3">Bacteriocin immunity protein</fullName>
    </recommendedName>
</protein>